<feature type="compositionally biased region" description="Polar residues" evidence="2">
    <location>
        <begin position="161"/>
        <end position="174"/>
    </location>
</feature>
<feature type="compositionally biased region" description="Pro residues" evidence="2">
    <location>
        <begin position="48"/>
        <end position="58"/>
    </location>
</feature>
<reference evidence="4 5" key="1">
    <citation type="submission" date="2014-06" db="EMBL/GenBank/DDBJ databases">
        <title>Evolutionary Origins and Diversification of the Mycorrhizal Mutualists.</title>
        <authorList>
            <consortium name="DOE Joint Genome Institute"/>
            <consortium name="Mycorrhizal Genomics Consortium"/>
            <person name="Kohler A."/>
            <person name="Kuo A."/>
            <person name="Nagy L.G."/>
            <person name="Floudas D."/>
            <person name="Copeland A."/>
            <person name="Barry K.W."/>
            <person name="Cichocki N."/>
            <person name="Veneault-Fourrey C."/>
            <person name="LaButti K."/>
            <person name="Lindquist E.A."/>
            <person name="Lipzen A."/>
            <person name="Lundell T."/>
            <person name="Morin E."/>
            <person name="Murat C."/>
            <person name="Riley R."/>
            <person name="Ohm R."/>
            <person name="Sun H."/>
            <person name="Tunlid A."/>
            <person name="Henrissat B."/>
            <person name="Grigoriev I.V."/>
            <person name="Hibbett D.S."/>
            <person name="Martin F."/>
        </authorList>
    </citation>
    <scope>NUCLEOTIDE SEQUENCE [LARGE SCALE GENOMIC DNA]</scope>
    <source>
        <strain evidence="4 5">SS14</strain>
    </source>
</reference>
<evidence type="ECO:0000256" key="1">
    <source>
        <dbReference type="PROSITE-ProRule" id="PRU00723"/>
    </source>
</evidence>
<feature type="compositionally biased region" description="Low complexity" evidence="2">
    <location>
        <begin position="36"/>
        <end position="47"/>
    </location>
</feature>
<feature type="compositionally biased region" description="Basic and acidic residues" evidence="2">
    <location>
        <begin position="113"/>
        <end position="126"/>
    </location>
</feature>
<keyword evidence="1" id="KW-0863">Zinc-finger</keyword>
<feature type="region of interest" description="Disordered" evidence="2">
    <location>
        <begin position="1"/>
        <end position="92"/>
    </location>
</feature>
<keyword evidence="1" id="KW-0862">Zinc</keyword>
<sequence>MPKKSKSPPQNTQKRISVRLQRNTEKAQLKIAANTPLPHSRPSSPSVSPFPWPIPPRPQLSVTTVMPLTSESTEQSTSSPFVESTSAPSLTPSLEMKDLLAVIMENQRDLRQQLKDEREESRRRIAELSQAPPPPPDSSPAVTRTVPPLTPNIGGTALLPSGNSTQGVIPPSSLGTFPSSHSGLGTLSLHDFFPDIEESLLLSIIRHTIRPGQISKLDTRVKDRALPSNLDYIDGSIVHQEKRPSQKEFPNFESFHYPLSIYFSIANAHVTSSGNLIAAIDFNNGCHEYLTLLNRYAFDFEWTAVLNYHFSFHARRLAKMLKGDYTSWGQVDNNLHNKFLLNNPRVRAKDKSTASKASSSSYDMSKQKCNDFNYRECSKGSSCTRIHKCRNCDSSDHGVSSCPSKKPN</sequence>
<feature type="zinc finger region" description="C3H1-type" evidence="1">
    <location>
        <begin position="363"/>
        <end position="390"/>
    </location>
</feature>
<dbReference type="EMBL" id="KN837249">
    <property type="protein sequence ID" value="KIJ31055.1"/>
    <property type="molecule type" value="Genomic_DNA"/>
</dbReference>
<proteinExistence type="predicted"/>
<gene>
    <name evidence="4" type="ORF">M422DRAFT_53536</name>
</gene>
<dbReference type="InterPro" id="IPR000571">
    <property type="entry name" value="Znf_CCCH"/>
</dbReference>
<dbReference type="Proteomes" id="UP000054279">
    <property type="component" value="Unassembled WGS sequence"/>
</dbReference>
<feature type="region of interest" description="Disordered" evidence="2">
    <location>
        <begin position="113"/>
        <end position="174"/>
    </location>
</feature>
<feature type="compositionally biased region" description="Polar residues" evidence="2">
    <location>
        <begin position="80"/>
        <end position="92"/>
    </location>
</feature>
<dbReference type="PROSITE" id="PS50103">
    <property type="entry name" value="ZF_C3H1"/>
    <property type="match status" value="1"/>
</dbReference>
<dbReference type="GO" id="GO:0008270">
    <property type="term" value="F:zinc ion binding"/>
    <property type="evidence" value="ECO:0007669"/>
    <property type="project" value="UniProtKB-KW"/>
</dbReference>
<keyword evidence="5" id="KW-1185">Reference proteome</keyword>
<feature type="domain" description="C3H1-type" evidence="3">
    <location>
        <begin position="363"/>
        <end position="390"/>
    </location>
</feature>
<dbReference type="AlphaFoldDB" id="A0A0C9V0W0"/>
<organism evidence="4 5">
    <name type="scientific">Sphaerobolus stellatus (strain SS14)</name>
    <dbReference type="NCBI Taxonomy" id="990650"/>
    <lineage>
        <taxon>Eukaryota</taxon>
        <taxon>Fungi</taxon>
        <taxon>Dikarya</taxon>
        <taxon>Basidiomycota</taxon>
        <taxon>Agaricomycotina</taxon>
        <taxon>Agaricomycetes</taxon>
        <taxon>Phallomycetidae</taxon>
        <taxon>Geastrales</taxon>
        <taxon>Sphaerobolaceae</taxon>
        <taxon>Sphaerobolus</taxon>
    </lineage>
</organism>
<dbReference type="OrthoDB" id="3051534at2759"/>
<evidence type="ECO:0000313" key="4">
    <source>
        <dbReference type="EMBL" id="KIJ31055.1"/>
    </source>
</evidence>
<accession>A0A0C9V0W0</accession>
<evidence type="ECO:0000259" key="3">
    <source>
        <dbReference type="PROSITE" id="PS50103"/>
    </source>
</evidence>
<name>A0A0C9V0W0_SPHS4</name>
<evidence type="ECO:0000256" key="2">
    <source>
        <dbReference type="SAM" id="MobiDB-lite"/>
    </source>
</evidence>
<dbReference type="HOGENOM" id="CLU_712076_0_0_1"/>
<feature type="compositionally biased region" description="Low complexity" evidence="2">
    <location>
        <begin position="69"/>
        <end position="79"/>
    </location>
</feature>
<keyword evidence="1" id="KW-0479">Metal-binding</keyword>
<evidence type="ECO:0000313" key="5">
    <source>
        <dbReference type="Proteomes" id="UP000054279"/>
    </source>
</evidence>
<protein>
    <submittedName>
        <fullName evidence="4">Unplaced genomic scaffold SPHSTscaffold_174, whole genome shotgun sequence</fullName>
    </submittedName>
</protein>